<dbReference type="EMBL" id="JAODUO010000094">
    <property type="protein sequence ID" value="KAK2189920.1"/>
    <property type="molecule type" value="Genomic_DNA"/>
</dbReference>
<comment type="caution">
    <text evidence="2">The sequence shown here is derived from an EMBL/GenBank/DDBJ whole genome shotgun (WGS) entry which is preliminary data.</text>
</comment>
<name>A0AAD9P842_RIDPI</name>
<accession>A0AAD9P842</accession>
<gene>
    <name evidence="2" type="ORF">NP493_94g05030</name>
</gene>
<feature type="region of interest" description="Disordered" evidence="1">
    <location>
        <begin position="28"/>
        <end position="55"/>
    </location>
</feature>
<evidence type="ECO:0000256" key="1">
    <source>
        <dbReference type="SAM" id="MobiDB-lite"/>
    </source>
</evidence>
<organism evidence="2 3">
    <name type="scientific">Ridgeia piscesae</name>
    <name type="common">Tubeworm</name>
    <dbReference type="NCBI Taxonomy" id="27915"/>
    <lineage>
        <taxon>Eukaryota</taxon>
        <taxon>Metazoa</taxon>
        <taxon>Spiralia</taxon>
        <taxon>Lophotrochozoa</taxon>
        <taxon>Annelida</taxon>
        <taxon>Polychaeta</taxon>
        <taxon>Sedentaria</taxon>
        <taxon>Canalipalpata</taxon>
        <taxon>Sabellida</taxon>
        <taxon>Siboglinidae</taxon>
        <taxon>Ridgeia</taxon>
    </lineage>
</organism>
<evidence type="ECO:0000313" key="2">
    <source>
        <dbReference type="EMBL" id="KAK2189920.1"/>
    </source>
</evidence>
<proteinExistence type="predicted"/>
<protein>
    <submittedName>
        <fullName evidence="2">Uncharacterized protein</fullName>
    </submittedName>
</protein>
<evidence type="ECO:0000313" key="3">
    <source>
        <dbReference type="Proteomes" id="UP001209878"/>
    </source>
</evidence>
<keyword evidence="3" id="KW-1185">Reference proteome</keyword>
<dbReference type="AlphaFoldDB" id="A0AAD9P842"/>
<sequence>MANYKNPVTIQQCNIINKVNCSFTEAQNPLTPREQPEKTVLKAHTPTTPPILSTKPAFTTHTRKRWNVRSHLNLKPTRFRPELHSSTPLKRCPVQGYNSAVRLNTL</sequence>
<dbReference type="Proteomes" id="UP001209878">
    <property type="component" value="Unassembled WGS sequence"/>
</dbReference>
<reference evidence="2" key="1">
    <citation type="journal article" date="2023" name="Mol. Biol. Evol.">
        <title>Third-Generation Sequencing Reveals the Adaptive Role of the Epigenome in Three Deep-Sea Polychaetes.</title>
        <authorList>
            <person name="Perez M."/>
            <person name="Aroh O."/>
            <person name="Sun Y."/>
            <person name="Lan Y."/>
            <person name="Juniper S.K."/>
            <person name="Young C.R."/>
            <person name="Angers B."/>
            <person name="Qian P.Y."/>
        </authorList>
    </citation>
    <scope>NUCLEOTIDE SEQUENCE</scope>
    <source>
        <strain evidence="2">R07B-5</strain>
    </source>
</reference>